<feature type="transmembrane region" description="Helical" evidence="1">
    <location>
        <begin position="142"/>
        <end position="162"/>
    </location>
</feature>
<sequence length="346" mass="38498">MASGTWNESIPGIGTFFVGIDIAPGRYRCEDGKGGWWVRFTGPRGGDPVGSWPLPAGPTEIEISPSDFAFETHVRTYWRRIADAATGTGSDASEPRPVTDPTLRAELDPLVKRRRPLVALAPFTVLSAGFAGLPVFGSMWLLGMTMLAALVAIGSPTFFLDLHRAHELDKRRDRYVTPDDLDEDARALLTRAQVAVDTVRESKVNQEGLLESAENAVILPREEWEIAHALARQSRLRADEPEAGDDFPEVERALRPLREKLDHSVSAVTRRVEALERYADRVRAADQALIAQRRVDDITGRAHEYDELVADTVRDDMALPEIERLTERSDDLLTVLRARLTESPDE</sequence>
<feature type="transmembrane region" description="Helical" evidence="1">
    <location>
        <begin position="117"/>
        <end position="136"/>
    </location>
</feature>
<accession>A0ABV9TRZ8</accession>
<proteinExistence type="predicted"/>
<keyword evidence="3" id="KW-1185">Reference proteome</keyword>
<name>A0ABV9TRZ8_9ACTN</name>
<keyword evidence="1" id="KW-0812">Transmembrane</keyword>
<organism evidence="2 3">
    <name type="scientific">Actinomadura gamaensis</name>
    <dbReference type="NCBI Taxonomy" id="1763541"/>
    <lineage>
        <taxon>Bacteria</taxon>
        <taxon>Bacillati</taxon>
        <taxon>Actinomycetota</taxon>
        <taxon>Actinomycetes</taxon>
        <taxon>Streptosporangiales</taxon>
        <taxon>Thermomonosporaceae</taxon>
        <taxon>Actinomadura</taxon>
    </lineage>
</organism>
<keyword evidence="1" id="KW-1133">Transmembrane helix</keyword>
<gene>
    <name evidence="2" type="ORF">ACFPCY_03580</name>
</gene>
<evidence type="ECO:0000256" key="1">
    <source>
        <dbReference type="SAM" id="Phobius"/>
    </source>
</evidence>
<evidence type="ECO:0000313" key="2">
    <source>
        <dbReference type="EMBL" id="MFC4906389.1"/>
    </source>
</evidence>
<reference evidence="3" key="1">
    <citation type="journal article" date="2019" name="Int. J. Syst. Evol. Microbiol.">
        <title>The Global Catalogue of Microorganisms (GCM) 10K type strain sequencing project: providing services to taxonomists for standard genome sequencing and annotation.</title>
        <authorList>
            <consortium name="The Broad Institute Genomics Platform"/>
            <consortium name="The Broad Institute Genome Sequencing Center for Infectious Disease"/>
            <person name="Wu L."/>
            <person name="Ma J."/>
        </authorList>
    </citation>
    <scope>NUCLEOTIDE SEQUENCE [LARGE SCALE GENOMIC DNA]</scope>
    <source>
        <strain evidence="3">KLKA75</strain>
    </source>
</reference>
<dbReference type="Proteomes" id="UP001595872">
    <property type="component" value="Unassembled WGS sequence"/>
</dbReference>
<comment type="caution">
    <text evidence="2">The sequence shown here is derived from an EMBL/GenBank/DDBJ whole genome shotgun (WGS) entry which is preliminary data.</text>
</comment>
<evidence type="ECO:0000313" key="3">
    <source>
        <dbReference type="Proteomes" id="UP001595872"/>
    </source>
</evidence>
<dbReference type="EMBL" id="JBHSIT010000001">
    <property type="protein sequence ID" value="MFC4906389.1"/>
    <property type="molecule type" value="Genomic_DNA"/>
</dbReference>
<keyword evidence="1" id="KW-0472">Membrane</keyword>
<dbReference type="RefSeq" id="WP_378252092.1">
    <property type="nucleotide sequence ID" value="NZ_JBHSIT010000001.1"/>
</dbReference>
<protein>
    <submittedName>
        <fullName evidence="2">Uncharacterized protein</fullName>
    </submittedName>
</protein>